<name>A0AAJ8N3L7_9BACI</name>
<evidence type="ECO:0000313" key="3">
    <source>
        <dbReference type="Proteomes" id="UP000321816"/>
    </source>
</evidence>
<reference evidence="2 3" key="1">
    <citation type="submission" date="2024-01" db="EMBL/GenBank/DDBJ databases">
        <title>Complete Genome Sequence of Alkalicoccus halolimnae BZ-SZ-XJ29T, a Moderately Halophilic Bacterium Isolated from a Salt Lake.</title>
        <authorList>
            <person name="Zhao B."/>
        </authorList>
    </citation>
    <scope>NUCLEOTIDE SEQUENCE [LARGE SCALE GENOMIC DNA]</scope>
    <source>
        <strain evidence="2 3">BZ-SZ-XJ29</strain>
    </source>
</reference>
<dbReference type="InterPro" id="IPR036527">
    <property type="entry name" value="SCP2_sterol-bd_dom_sf"/>
</dbReference>
<accession>A0AAJ8N3L7</accession>
<dbReference type="InterPro" id="IPR003033">
    <property type="entry name" value="SCP2_sterol-bd_dom"/>
</dbReference>
<evidence type="ECO:0000259" key="1">
    <source>
        <dbReference type="Pfam" id="PF02036"/>
    </source>
</evidence>
<sequence>MSISETLEKFTERMEENPEHIKDLTYTYEFHITDEKEGIYQLHIQEGKAEYYTAKVKEPRLVLEMDSEHFLKLADNNLNAAMAYMSGRLKINGEVSHALKFQSLLKKYQ</sequence>
<protein>
    <submittedName>
        <fullName evidence="2">SCP2 sterol-binding domain-containing protein</fullName>
    </submittedName>
</protein>
<gene>
    <name evidence="2" type="ORF">FTX54_005455</name>
</gene>
<proteinExistence type="predicted"/>
<dbReference type="KEGG" id="ahal:FTX54_005455"/>
<evidence type="ECO:0000313" key="2">
    <source>
        <dbReference type="EMBL" id="WWD81011.1"/>
    </source>
</evidence>
<dbReference type="GO" id="GO:0005829">
    <property type="term" value="C:cytosol"/>
    <property type="evidence" value="ECO:0007669"/>
    <property type="project" value="TreeGrafter"/>
</dbReference>
<feature type="domain" description="SCP2" evidence="1">
    <location>
        <begin position="8"/>
        <end position="106"/>
    </location>
</feature>
<dbReference type="EMBL" id="CP144914">
    <property type="protein sequence ID" value="WWD81011.1"/>
    <property type="molecule type" value="Genomic_DNA"/>
</dbReference>
<dbReference type="RefSeq" id="WP_187254575.1">
    <property type="nucleotide sequence ID" value="NZ_CP144914.1"/>
</dbReference>
<dbReference type="PANTHER" id="PTHR10094">
    <property type="entry name" value="STEROL CARRIER PROTEIN 2 SCP-2 FAMILY PROTEIN"/>
    <property type="match status" value="1"/>
</dbReference>
<dbReference type="AlphaFoldDB" id="A0AAJ8N3L7"/>
<keyword evidence="3" id="KW-1185">Reference proteome</keyword>
<dbReference type="Gene3D" id="3.30.1050.10">
    <property type="entry name" value="SCP2 sterol-binding domain"/>
    <property type="match status" value="1"/>
</dbReference>
<dbReference type="SUPFAM" id="SSF55718">
    <property type="entry name" value="SCP-like"/>
    <property type="match status" value="1"/>
</dbReference>
<dbReference type="Pfam" id="PF02036">
    <property type="entry name" value="SCP2"/>
    <property type="match status" value="1"/>
</dbReference>
<dbReference type="PANTHER" id="PTHR10094:SF25">
    <property type="entry name" value="SCP2 STEROL-BINDING DOMAIN-CONTAINING PROTEIN 1"/>
    <property type="match status" value="1"/>
</dbReference>
<organism evidence="2 3">
    <name type="scientific">Alkalicoccus halolimnae</name>
    <dbReference type="NCBI Taxonomy" id="1667239"/>
    <lineage>
        <taxon>Bacteria</taxon>
        <taxon>Bacillati</taxon>
        <taxon>Bacillota</taxon>
        <taxon>Bacilli</taxon>
        <taxon>Bacillales</taxon>
        <taxon>Bacillaceae</taxon>
        <taxon>Alkalicoccus</taxon>
    </lineage>
</organism>
<dbReference type="Proteomes" id="UP000321816">
    <property type="component" value="Chromosome"/>
</dbReference>